<dbReference type="Pfam" id="PF22694">
    <property type="entry name" value="CtpB_N-like"/>
    <property type="match status" value="1"/>
</dbReference>
<dbReference type="Proteomes" id="UP001597301">
    <property type="component" value="Unassembled WGS sequence"/>
</dbReference>
<keyword evidence="2 5" id="KW-0645">Protease</keyword>
<evidence type="ECO:0000256" key="5">
    <source>
        <dbReference type="RuleBase" id="RU004404"/>
    </source>
</evidence>
<dbReference type="PANTHER" id="PTHR32060:SF30">
    <property type="entry name" value="CARBOXY-TERMINAL PROCESSING PROTEASE CTPA"/>
    <property type="match status" value="1"/>
</dbReference>
<dbReference type="InterPro" id="IPR055210">
    <property type="entry name" value="CtpA/B_N"/>
</dbReference>
<accession>A0ABW4KEL3</accession>
<dbReference type="Pfam" id="PF01471">
    <property type="entry name" value="PG_binding_1"/>
    <property type="match status" value="1"/>
</dbReference>
<keyword evidence="3 5" id="KW-0378">Hydrolase</keyword>
<dbReference type="SMART" id="SM00228">
    <property type="entry name" value="PDZ"/>
    <property type="match status" value="1"/>
</dbReference>
<dbReference type="SMART" id="SM00245">
    <property type="entry name" value="TSPc"/>
    <property type="match status" value="1"/>
</dbReference>
<dbReference type="InterPro" id="IPR036366">
    <property type="entry name" value="PGBDSf"/>
</dbReference>
<dbReference type="Gene3D" id="2.30.42.10">
    <property type="match status" value="1"/>
</dbReference>
<dbReference type="InterPro" id="IPR004447">
    <property type="entry name" value="Peptidase_S41A"/>
</dbReference>
<proteinExistence type="inferred from homology"/>
<evidence type="ECO:0000256" key="6">
    <source>
        <dbReference type="SAM" id="Phobius"/>
    </source>
</evidence>
<dbReference type="PANTHER" id="PTHR32060">
    <property type="entry name" value="TAIL-SPECIFIC PROTEASE"/>
    <property type="match status" value="1"/>
</dbReference>
<comment type="caution">
    <text evidence="8">The sequence shown here is derived from an EMBL/GenBank/DDBJ whole genome shotgun (WGS) entry which is preliminary data.</text>
</comment>
<name>A0ABW4KEL3_9BACI</name>
<evidence type="ECO:0000256" key="1">
    <source>
        <dbReference type="ARBA" id="ARBA00009179"/>
    </source>
</evidence>
<dbReference type="Gene3D" id="3.30.750.44">
    <property type="match status" value="1"/>
</dbReference>
<dbReference type="InterPro" id="IPR036365">
    <property type="entry name" value="PGBD-like_sf"/>
</dbReference>
<keyword evidence="6" id="KW-0812">Transmembrane</keyword>
<dbReference type="RefSeq" id="WP_380773306.1">
    <property type="nucleotide sequence ID" value="NZ_JBHUEO010000017.1"/>
</dbReference>
<comment type="similarity">
    <text evidence="1 5">Belongs to the peptidase S41A family.</text>
</comment>
<dbReference type="EMBL" id="JBHUEO010000017">
    <property type="protein sequence ID" value="MFD1706670.1"/>
    <property type="molecule type" value="Genomic_DNA"/>
</dbReference>
<dbReference type="InterPro" id="IPR005151">
    <property type="entry name" value="Tail-specific_protease"/>
</dbReference>
<dbReference type="SUPFAM" id="SSF52096">
    <property type="entry name" value="ClpP/crotonase"/>
    <property type="match status" value="1"/>
</dbReference>
<dbReference type="SUPFAM" id="SSF47090">
    <property type="entry name" value="PGBD-like"/>
    <property type="match status" value="1"/>
</dbReference>
<sequence length="492" mass="54731">MKVVRRLEEDRNSIQHEQNQGYIKMKKFRFVMLMFLLVFLTAGVTILALSFGDDKAVNVGMQERAEFNKLYNTYDELKKNYFQDIDEKNMIDGAIDGMVRALDDPYSDYMTQEESKVFQESITSSFEGVGAEIQELEGSIIVVTPIKGSPAEEAGIKPNDKITEVDGKSIQGMSANEAVMLIRGEKGTDVTLTIEREGVEEPKKITITRDEIPIHTVYAEMLEDGVAKIQITNFSSHTDKELNEALQEMEEKGMTSLVLDLRKNPGGLLDQAISISNLFVPKGELLFQVAYKDGKVEEYRAEGGKKITIPTVVLVDEGSASASEILAAAVSESADIPLVGEKTFGKGTVQTTNEFQDGSNIKYTMAKWLTPDGNWIHEKGIQPDKKVKLPAFASLSYIDPELKLQVDSASSDVKAAEQILDELGYNPGKVDAYFDENTKNAVQEFQQDEQLEPDGILTGETTVTLMNKIRDHLNENDPQVQEAVKLLSEEKE</sequence>
<dbReference type="InterPro" id="IPR036034">
    <property type="entry name" value="PDZ_sf"/>
</dbReference>
<reference evidence="9" key="1">
    <citation type="journal article" date="2019" name="Int. J. Syst. Evol. Microbiol.">
        <title>The Global Catalogue of Microorganisms (GCM) 10K type strain sequencing project: providing services to taxonomists for standard genome sequencing and annotation.</title>
        <authorList>
            <consortium name="The Broad Institute Genomics Platform"/>
            <consortium name="The Broad Institute Genome Sequencing Center for Infectious Disease"/>
            <person name="Wu L."/>
            <person name="Ma J."/>
        </authorList>
    </citation>
    <scope>NUCLEOTIDE SEQUENCE [LARGE SCALE GENOMIC DNA]</scope>
    <source>
        <strain evidence="9">CGMCC 1.12295</strain>
    </source>
</reference>
<keyword evidence="6" id="KW-0472">Membrane</keyword>
<evidence type="ECO:0000256" key="2">
    <source>
        <dbReference type="ARBA" id="ARBA00022670"/>
    </source>
</evidence>
<evidence type="ECO:0000256" key="4">
    <source>
        <dbReference type="ARBA" id="ARBA00022825"/>
    </source>
</evidence>
<dbReference type="InterPro" id="IPR041489">
    <property type="entry name" value="PDZ_6"/>
</dbReference>
<dbReference type="SUPFAM" id="SSF50156">
    <property type="entry name" value="PDZ domain-like"/>
    <property type="match status" value="1"/>
</dbReference>
<evidence type="ECO:0000256" key="3">
    <source>
        <dbReference type="ARBA" id="ARBA00022801"/>
    </source>
</evidence>
<organism evidence="8 9">
    <name type="scientific">Siminovitchia sediminis</name>
    <dbReference type="NCBI Taxonomy" id="1274353"/>
    <lineage>
        <taxon>Bacteria</taxon>
        <taxon>Bacillati</taxon>
        <taxon>Bacillota</taxon>
        <taxon>Bacilli</taxon>
        <taxon>Bacillales</taxon>
        <taxon>Bacillaceae</taxon>
        <taxon>Siminovitchia</taxon>
    </lineage>
</organism>
<dbReference type="Gene3D" id="3.90.226.10">
    <property type="entry name" value="2-enoyl-CoA Hydratase, Chain A, domain 1"/>
    <property type="match status" value="1"/>
</dbReference>
<dbReference type="Pfam" id="PF17820">
    <property type="entry name" value="PDZ_6"/>
    <property type="match status" value="1"/>
</dbReference>
<dbReference type="Gene3D" id="1.10.101.10">
    <property type="entry name" value="PGBD-like superfamily/PGBD"/>
    <property type="match status" value="1"/>
</dbReference>
<dbReference type="Pfam" id="PF03572">
    <property type="entry name" value="Peptidase_S41"/>
    <property type="match status" value="1"/>
</dbReference>
<dbReference type="NCBIfam" id="TIGR00225">
    <property type="entry name" value="prc"/>
    <property type="match status" value="1"/>
</dbReference>
<evidence type="ECO:0000259" key="7">
    <source>
        <dbReference type="PROSITE" id="PS50106"/>
    </source>
</evidence>
<dbReference type="InterPro" id="IPR002477">
    <property type="entry name" value="Peptidoglycan-bd-like"/>
</dbReference>
<feature type="domain" description="PDZ" evidence="7">
    <location>
        <begin position="119"/>
        <end position="183"/>
    </location>
</feature>
<evidence type="ECO:0000313" key="9">
    <source>
        <dbReference type="Proteomes" id="UP001597301"/>
    </source>
</evidence>
<keyword evidence="9" id="KW-1185">Reference proteome</keyword>
<feature type="transmembrane region" description="Helical" evidence="6">
    <location>
        <begin position="30"/>
        <end position="52"/>
    </location>
</feature>
<dbReference type="CDD" id="cd06782">
    <property type="entry name" value="cpPDZ_CPP-like"/>
    <property type="match status" value="1"/>
</dbReference>
<dbReference type="InterPro" id="IPR001478">
    <property type="entry name" value="PDZ"/>
</dbReference>
<keyword evidence="6" id="KW-1133">Transmembrane helix</keyword>
<dbReference type="CDD" id="cd07560">
    <property type="entry name" value="Peptidase_S41_CPP"/>
    <property type="match status" value="1"/>
</dbReference>
<keyword evidence="4 5" id="KW-0720">Serine protease</keyword>
<dbReference type="PROSITE" id="PS50106">
    <property type="entry name" value="PDZ"/>
    <property type="match status" value="1"/>
</dbReference>
<protein>
    <submittedName>
        <fullName evidence="8">S41 family peptidase</fullName>
    </submittedName>
</protein>
<evidence type="ECO:0000313" key="8">
    <source>
        <dbReference type="EMBL" id="MFD1706670.1"/>
    </source>
</evidence>
<dbReference type="InterPro" id="IPR029045">
    <property type="entry name" value="ClpP/crotonase-like_dom_sf"/>
</dbReference>
<gene>
    <name evidence="8" type="ORF">ACFSCZ_07860</name>
</gene>